<keyword evidence="2" id="KW-1185">Reference proteome</keyword>
<dbReference type="RefSeq" id="WP_192594556.1">
    <property type="nucleotide sequence ID" value="NZ_BAAALJ010000017.1"/>
</dbReference>
<evidence type="ECO:0000313" key="2">
    <source>
        <dbReference type="Proteomes" id="UP000643525"/>
    </source>
</evidence>
<gene>
    <name evidence="1" type="ORF">H4W27_000517</name>
</gene>
<evidence type="ECO:0000313" key="1">
    <source>
        <dbReference type="EMBL" id="MBE1523399.1"/>
    </source>
</evidence>
<comment type="caution">
    <text evidence="1">The sequence shown here is derived from an EMBL/GenBank/DDBJ whole genome shotgun (WGS) entry which is preliminary data.</text>
</comment>
<dbReference type="Proteomes" id="UP000643525">
    <property type="component" value="Unassembled WGS sequence"/>
</dbReference>
<name>A0ABR9JBS7_9MICC</name>
<accession>A0ABR9JBS7</accession>
<proteinExistence type="predicted"/>
<reference evidence="1 2" key="1">
    <citation type="submission" date="2020-10" db="EMBL/GenBank/DDBJ databases">
        <title>Sequencing the genomes of 1000 actinobacteria strains.</title>
        <authorList>
            <person name="Klenk H.-P."/>
        </authorList>
    </citation>
    <scope>NUCLEOTIDE SEQUENCE [LARGE SCALE GENOMIC DNA]</scope>
    <source>
        <strain evidence="1 2">DSM 15666</strain>
    </source>
</reference>
<protein>
    <submittedName>
        <fullName evidence="1">Uncharacterized protein</fullName>
    </submittedName>
</protein>
<sequence>MNHDSISFDTVEPISHRTADIRDAYDQITRRGLEVAGGDIECNPGYRSNENGHFAWDMSLLVRAACLTWRVTRDPLHLQQAVTWARHMVERTDEALGLVNWRGCSGPVWSAGSRYTAGTARVGAIGGTPIRIQAVADRVIIERPSETTAIVRAVREGGRTWSSPVVSLLPKEHNYLPDVLGRLSASFSVQVRGLPAPVDLTSLIPGEYSLEPQMAAHFVHTGMIVRSLLCVTQELESAGSNAIDVTITPGELLAAGKRALLFHDDEIRTRSGQAWYITPVDFPGRRLGLELPHNHVVDAATAFLILGRRLGDKSLHNHGASLTRRFLSEIEAYRSGALRHPWFYYPVTSEIFSGVTRDEPMAERSVPAVPRGEDSSHATMRVRALTEWKAFDSRLVPDRLLSTVALSFRRHYMSNSEGVVTLRWLPGDGKDSPRRGRTDAYAGAWGTLSPWDPSIKRRINSMAHHHPPTEIFGATVLSAAEIFAMNAGIPTYASSDRTARA</sequence>
<dbReference type="EMBL" id="JADBED010000001">
    <property type="protein sequence ID" value="MBE1523399.1"/>
    <property type="molecule type" value="Genomic_DNA"/>
</dbReference>
<organism evidence="1 2">
    <name type="scientific">Nesterenkonia lutea</name>
    <dbReference type="NCBI Taxonomy" id="272919"/>
    <lineage>
        <taxon>Bacteria</taxon>
        <taxon>Bacillati</taxon>
        <taxon>Actinomycetota</taxon>
        <taxon>Actinomycetes</taxon>
        <taxon>Micrococcales</taxon>
        <taxon>Micrococcaceae</taxon>
        <taxon>Nesterenkonia</taxon>
    </lineage>
</organism>